<comment type="catalytic activity">
    <reaction evidence="7">
        <text>coenzyme B + methyl-coenzyme M = methane + coenzyme M-coenzyme B heterodisulfide</text>
        <dbReference type="Rhea" id="RHEA:12532"/>
        <dbReference type="ChEBI" id="CHEBI:16183"/>
        <dbReference type="ChEBI" id="CHEBI:58286"/>
        <dbReference type="ChEBI" id="CHEBI:58411"/>
        <dbReference type="ChEBI" id="CHEBI:58596"/>
        <dbReference type="EC" id="2.8.4.1"/>
    </reaction>
    <physiologicalReaction direction="left-to-right" evidence="7">
        <dbReference type="Rhea" id="RHEA:12533"/>
    </physiologicalReaction>
</comment>
<dbReference type="SUPFAM" id="SSF48081">
    <property type="entry name" value="Methyl-coenzyme M reductase alpha and beta chain C-terminal domain"/>
    <property type="match status" value="1"/>
</dbReference>
<evidence type="ECO:0000256" key="2">
    <source>
        <dbReference type="ARBA" id="ARBA00005149"/>
    </source>
</evidence>
<dbReference type="InterPro" id="IPR022679">
    <property type="entry name" value="Me_CoM_Rdtase_bsu_C"/>
</dbReference>
<keyword evidence="6" id="KW-0484">Methanogenesis</keyword>
<evidence type="ECO:0000256" key="6">
    <source>
        <dbReference type="ARBA" id="ARBA00022994"/>
    </source>
</evidence>
<dbReference type="UniPathway" id="UPA00646">
    <property type="reaction ID" value="UER00699"/>
</dbReference>
<dbReference type="Proteomes" id="UP000885863">
    <property type="component" value="Unassembled WGS sequence"/>
</dbReference>
<sequence length="493" mass="53729">MIRCRYSVSSPTIIYNPHPERRSTFRSVKRQKRRCDPKALRGEMSQIFLMDKGERVTIFNDRGEPLAERVPLESLSPYRNRAMREILHTLKRTAVIDINKLENSLKKGSVGNTMAIGAECRILGREVDLPIMEHINSIADRVHEMLRVSDDDDTRVEILDSLLIVQIPSIVVATGTGYTQAHLLPATALAYAIIEEFDLGIFDGVDMIKAALLGRYPQTIDPSGGAVSTLISFPTKVEGAAVGYRTLSVNTIVALTGRRTFDAVALSSILEHAAAFESGAAMGPYKRFHLLGMAYQGFNAENMVYELVRDHGKGTVIDIIEDVVHRALNDGVIKVERRLPSGYEIHTPVDASLWNAYASAGLLAATIQNAGASRSAQGAPSAMQFYSDLLAMATSLPGVDFGRALGTATLFEWLTHNSYGGGEVGIFSGEHVVTKGSKGFVIPCAAAAMCLDAGTQMYMPEVTSKNMFKLREVLPVFKDPLSRIAEAANEYGG</sequence>
<comment type="subunit">
    <text evidence="3">MCR is a hexamer of two alpha, two beta, and two gamma chains, forming a dimer of heterotrimers.</text>
</comment>
<dbReference type="InterPro" id="IPR009024">
    <property type="entry name" value="Me_CoM_Rdtase_Fd-like_fold"/>
</dbReference>
<evidence type="ECO:0000259" key="8">
    <source>
        <dbReference type="Pfam" id="PF02241"/>
    </source>
</evidence>
<gene>
    <name evidence="10" type="ORF">ENG09_06120</name>
</gene>
<dbReference type="InterPro" id="IPR022680">
    <property type="entry name" value="Me_CoM_Rdtase_bsu_N"/>
</dbReference>
<dbReference type="EMBL" id="DQZR01000255">
    <property type="protein sequence ID" value="HDM36800.1"/>
    <property type="molecule type" value="Genomic_DNA"/>
</dbReference>
<dbReference type="Pfam" id="PF02241">
    <property type="entry name" value="MCR_beta"/>
    <property type="match status" value="1"/>
</dbReference>
<evidence type="ECO:0000256" key="5">
    <source>
        <dbReference type="ARBA" id="ARBA00022679"/>
    </source>
</evidence>
<feature type="domain" description="Methyl-coenzyme M reductase beta subunit C-terminal" evidence="8">
    <location>
        <begin position="244"/>
        <end position="488"/>
    </location>
</feature>
<name>A0A7C1B2X6_9EURY</name>
<dbReference type="GO" id="GO:0015948">
    <property type="term" value="P:methanogenesis"/>
    <property type="evidence" value="ECO:0007669"/>
    <property type="project" value="UniProtKB-KW"/>
</dbReference>
<dbReference type="Gene3D" id="1.20.840.10">
    <property type="entry name" value="Methyl-coenzyme M reductase, alpha/beta subunit, C-terminal"/>
    <property type="match status" value="1"/>
</dbReference>
<protein>
    <recommendedName>
        <fullName evidence="4">coenzyme-B sulfoethylthiotransferase</fullName>
        <ecNumber evidence="4">2.8.4.1</ecNumber>
    </recommendedName>
</protein>
<feature type="domain" description="Methyl-coenzyme M reductase beta subunit N-terminal" evidence="9">
    <location>
        <begin position="55"/>
        <end position="239"/>
    </location>
</feature>
<evidence type="ECO:0000256" key="3">
    <source>
        <dbReference type="ARBA" id="ARBA00011155"/>
    </source>
</evidence>
<keyword evidence="5" id="KW-0808">Transferase</keyword>
<evidence type="ECO:0000256" key="4">
    <source>
        <dbReference type="ARBA" id="ARBA00013271"/>
    </source>
</evidence>
<dbReference type="EC" id="2.8.4.1" evidence="4"/>
<accession>A0A7C1B2X6</accession>
<comment type="pathway">
    <text evidence="2">One-carbon metabolism; methyl-coenzyme M reduction; methane from methyl-coenzyme M: step 1/1.</text>
</comment>
<evidence type="ECO:0000256" key="7">
    <source>
        <dbReference type="ARBA" id="ARBA00047772"/>
    </source>
</evidence>
<dbReference type="InterPro" id="IPR008924">
    <property type="entry name" value="Me_CoM_Rdtase_asu/bsu_C"/>
</dbReference>
<comment type="caution">
    <text evidence="10">The sequence shown here is derived from an EMBL/GenBank/DDBJ whole genome shotgun (WGS) entry which is preliminary data.</text>
</comment>
<comment type="cofactor">
    <cofactor evidence="1">
        <name>coenzyme F430</name>
        <dbReference type="ChEBI" id="CHEBI:60540"/>
    </cofactor>
</comment>
<dbReference type="Gene3D" id="3.30.70.470">
    <property type="match status" value="1"/>
</dbReference>
<evidence type="ECO:0000259" key="9">
    <source>
        <dbReference type="Pfam" id="PF02783"/>
    </source>
</evidence>
<proteinExistence type="predicted"/>
<reference evidence="10" key="1">
    <citation type="journal article" date="2020" name="mSystems">
        <title>Genome- and Community-Level Interaction Insights into Carbon Utilization and Element Cycling Functions of Hydrothermarchaeota in Hydrothermal Sediment.</title>
        <authorList>
            <person name="Zhou Z."/>
            <person name="Liu Y."/>
            <person name="Xu W."/>
            <person name="Pan J."/>
            <person name="Luo Z.H."/>
            <person name="Li M."/>
        </authorList>
    </citation>
    <scope>NUCLEOTIDE SEQUENCE [LARGE SCALE GENOMIC DNA]</scope>
    <source>
        <strain evidence="10">HyVt-185</strain>
    </source>
</reference>
<evidence type="ECO:0000313" key="10">
    <source>
        <dbReference type="EMBL" id="HDM36800.1"/>
    </source>
</evidence>
<dbReference type="AlphaFoldDB" id="A0A7C1B2X6"/>
<dbReference type="SUPFAM" id="SSF55088">
    <property type="entry name" value="Methyl-coenzyme M reductase subunits"/>
    <property type="match status" value="1"/>
</dbReference>
<dbReference type="InterPro" id="IPR015823">
    <property type="entry name" value="Me_CoM_Rdtase_asu_N_sub2"/>
</dbReference>
<organism evidence="10">
    <name type="scientific">Candidatus Syntropharchaeum butanivorans</name>
    <dbReference type="NCBI Taxonomy" id="1839936"/>
    <lineage>
        <taxon>Archaea</taxon>
        <taxon>Methanobacteriati</taxon>
        <taxon>Methanobacteriota</taxon>
        <taxon>Stenosarchaea group</taxon>
        <taxon>Methanomicrobia</taxon>
        <taxon>Methanosarcinales</taxon>
        <taxon>ANME-2 cluster</taxon>
        <taxon>Candidatus Syntropharchaeum</taxon>
    </lineage>
</organism>
<dbReference type="Pfam" id="PF02783">
    <property type="entry name" value="MCR_beta_N"/>
    <property type="match status" value="1"/>
</dbReference>
<evidence type="ECO:0000256" key="1">
    <source>
        <dbReference type="ARBA" id="ARBA00001952"/>
    </source>
</evidence>
<dbReference type="GO" id="GO:0050524">
    <property type="term" value="F:coenzyme-B sulfoethylthiotransferase activity"/>
    <property type="evidence" value="ECO:0007669"/>
    <property type="project" value="UniProtKB-EC"/>
</dbReference>